<accession>A0AA37QKS2</accession>
<dbReference type="Proteomes" id="UP001145109">
    <property type="component" value="Unassembled WGS sequence"/>
</dbReference>
<gene>
    <name evidence="7" type="ORF">comes_19270</name>
</gene>
<evidence type="ECO:0000256" key="3">
    <source>
        <dbReference type="ARBA" id="ARBA00022989"/>
    </source>
</evidence>
<reference evidence="7" key="2">
    <citation type="submission" date="2022-11" db="EMBL/GenBank/DDBJ databases">
        <title>Draft genome sequence of Coprococcus comes strain 31264.</title>
        <authorList>
            <person name="Hisatomi A."/>
            <person name="Ohkuma M."/>
            <person name="Sakamoto M."/>
        </authorList>
    </citation>
    <scope>NUCLEOTIDE SEQUENCE</scope>
    <source>
        <strain evidence="7">JCM 31264</strain>
    </source>
</reference>
<evidence type="ECO:0000256" key="2">
    <source>
        <dbReference type="ARBA" id="ARBA00022692"/>
    </source>
</evidence>
<comment type="caution">
    <text evidence="7">The sequence shown here is derived from an EMBL/GenBank/DDBJ whole genome shotgun (WGS) entry which is preliminary data.</text>
</comment>
<evidence type="ECO:0000256" key="5">
    <source>
        <dbReference type="SAM" id="Phobius"/>
    </source>
</evidence>
<dbReference type="SUPFAM" id="SSF90123">
    <property type="entry name" value="ABC transporter transmembrane region"/>
    <property type="match status" value="1"/>
</dbReference>
<dbReference type="InterPro" id="IPR011527">
    <property type="entry name" value="ABC1_TM_dom"/>
</dbReference>
<feature type="transmembrane region" description="Helical" evidence="5">
    <location>
        <begin position="45"/>
        <end position="67"/>
    </location>
</feature>
<comment type="subcellular location">
    <subcellularLocation>
        <location evidence="1">Cell membrane</location>
        <topology evidence="1">Multi-pass membrane protein</topology>
    </subcellularLocation>
</comment>
<dbReference type="InterPro" id="IPR036640">
    <property type="entry name" value="ABC1_TM_sf"/>
</dbReference>
<dbReference type="Gene3D" id="1.20.1560.10">
    <property type="entry name" value="ABC transporter type 1, transmembrane domain"/>
    <property type="match status" value="1"/>
</dbReference>
<evidence type="ECO:0000256" key="4">
    <source>
        <dbReference type="ARBA" id="ARBA00023136"/>
    </source>
</evidence>
<keyword evidence="4 5" id="KW-0472">Membrane</keyword>
<reference evidence="7" key="1">
    <citation type="submission" date="2022-09" db="EMBL/GenBank/DDBJ databases">
        <title>Draft genome sequence of Coprococcus comes strain 31264.</title>
        <authorList>
            <person name="Atsushi H."/>
            <person name="Moriya O."/>
            <person name="Mitsuo S."/>
        </authorList>
    </citation>
    <scope>NUCLEOTIDE SEQUENCE</scope>
    <source>
        <strain evidence="7">JCM 31264</strain>
    </source>
</reference>
<dbReference type="InterPro" id="IPR039421">
    <property type="entry name" value="Type_1_exporter"/>
</dbReference>
<dbReference type="PANTHER" id="PTHR24221:SF654">
    <property type="entry name" value="ATP-BINDING CASSETTE SUB-FAMILY B MEMBER 6"/>
    <property type="match status" value="1"/>
</dbReference>
<dbReference type="PANTHER" id="PTHR24221">
    <property type="entry name" value="ATP-BINDING CASSETTE SUB-FAMILY B"/>
    <property type="match status" value="1"/>
</dbReference>
<feature type="domain" description="ABC transmembrane type-1" evidence="6">
    <location>
        <begin position="19"/>
        <end position="230"/>
    </location>
</feature>
<dbReference type="Pfam" id="PF00664">
    <property type="entry name" value="ABC_membrane"/>
    <property type="match status" value="1"/>
</dbReference>
<evidence type="ECO:0000256" key="1">
    <source>
        <dbReference type="ARBA" id="ARBA00004651"/>
    </source>
</evidence>
<dbReference type="PROSITE" id="PS50929">
    <property type="entry name" value="ABC_TM1F"/>
    <property type="match status" value="1"/>
</dbReference>
<evidence type="ECO:0000313" key="8">
    <source>
        <dbReference type="Proteomes" id="UP001145109"/>
    </source>
</evidence>
<name>A0AA37QKS2_9FIRM</name>
<proteinExistence type="predicted"/>
<evidence type="ECO:0000313" key="7">
    <source>
        <dbReference type="EMBL" id="GLG87381.1"/>
    </source>
</evidence>
<sequence length="245" mass="28425">MQTYLKKYKFQNLLIILELICTNLLLLASTLITMRMARLVMDGDFKGIVICSLLIIVIYLILHFLFWKNDVHTTKVIACMNQDMRRDLNRRILAAGTQELGENDTGEYISWYTNNLKEAENQGFLNFYNGVDAIIKLIIGTVTLAMIQWKLLLCTILTTGMVFLYTHFFPGDVSEESKKVSGEWESFTQIVKEQLQGLTVLKYFGHQKDFKNRIGQASEQLENQRYRYVKCKSSKSEKYPEAVCR</sequence>
<dbReference type="AlphaFoldDB" id="A0AA37QKS2"/>
<organism evidence="7 8">
    <name type="scientific">Coprococcus comes</name>
    <dbReference type="NCBI Taxonomy" id="410072"/>
    <lineage>
        <taxon>Bacteria</taxon>
        <taxon>Bacillati</taxon>
        <taxon>Bacillota</taxon>
        <taxon>Clostridia</taxon>
        <taxon>Lachnospirales</taxon>
        <taxon>Lachnospiraceae</taxon>
        <taxon>Coprococcus</taxon>
    </lineage>
</organism>
<keyword evidence="3 5" id="KW-1133">Transmembrane helix</keyword>
<keyword evidence="2 5" id="KW-0812">Transmembrane</keyword>
<dbReference type="RefSeq" id="WP_055248639.1">
    <property type="nucleotide sequence ID" value="NZ_BSCI01000011.1"/>
</dbReference>
<dbReference type="GO" id="GO:0005886">
    <property type="term" value="C:plasma membrane"/>
    <property type="evidence" value="ECO:0007669"/>
    <property type="project" value="UniProtKB-SubCell"/>
</dbReference>
<dbReference type="EMBL" id="BSCI01000011">
    <property type="protein sequence ID" value="GLG87381.1"/>
    <property type="molecule type" value="Genomic_DNA"/>
</dbReference>
<evidence type="ECO:0000259" key="6">
    <source>
        <dbReference type="PROSITE" id="PS50929"/>
    </source>
</evidence>
<dbReference type="GO" id="GO:0005524">
    <property type="term" value="F:ATP binding"/>
    <property type="evidence" value="ECO:0007669"/>
    <property type="project" value="InterPro"/>
</dbReference>
<dbReference type="GO" id="GO:0140359">
    <property type="term" value="F:ABC-type transporter activity"/>
    <property type="evidence" value="ECO:0007669"/>
    <property type="project" value="InterPro"/>
</dbReference>
<dbReference type="GO" id="GO:0034040">
    <property type="term" value="F:ATPase-coupled lipid transmembrane transporter activity"/>
    <property type="evidence" value="ECO:0007669"/>
    <property type="project" value="TreeGrafter"/>
</dbReference>
<feature type="transmembrane region" description="Helical" evidence="5">
    <location>
        <begin position="12"/>
        <end position="33"/>
    </location>
</feature>
<protein>
    <recommendedName>
        <fullName evidence="6">ABC transmembrane type-1 domain-containing protein</fullName>
    </recommendedName>
</protein>